<feature type="domain" description="Glycoside hydrolase family 20 catalytic" evidence="7">
    <location>
        <begin position="330"/>
        <end position="474"/>
    </location>
</feature>
<keyword evidence="10" id="KW-1185">Reference proteome</keyword>
<dbReference type="PANTHER" id="PTHR22600:SF57">
    <property type="entry name" value="BETA-N-ACETYLHEXOSAMINIDASE"/>
    <property type="match status" value="1"/>
</dbReference>
<dbReference type="Proteomes" id="UP001319870">
    <property type="component" value="Unassembled WGS sequence"/>
</dbReference>
<dbReference type="SUPFAM" id="SSF55545">
    <property type="entry name" value="beta-N-acetylhexosaminidase-like domain"/>
    <property type="match status" value="1"/>
</dbReference>
<dbReference type="InterPro" id="IPR015883">
    <property type="entry name" value="Glyco_hydro_20_cat"/>
</dbReference>
<reference evidence="9 10" key="1">
    <citation type="submission" date="2021-09" db="EMBL/GenBank/DDBJ databases">
        <title>Isoptericola luteus sp. nov., a novel bacterium isolated from Harbin, the capital city of Heilongjiang province.</title>
        <authorList>
            <person name="Li J."/>
        </authorList>
    </citation>
    <scope>NUCLEOTIDE SEQUENCE [LARGE SCALE GENOMIC DNA]</scope>
    <source>
        <strain evidence="9 10">NEAU-Y5</strain>
    </source>
</reference>
<dbReference type="Pfam" id="PF02838">
    <property type="entry name" value="Glyco_hydro_20b"/>
    <property type="match status" value="1"/>
</dbReference>
<dbReference type="Gene3D" id="3.20.20.80">
    <property type="entry name" value="Glycosidases"/>
    <property type="match status" value="1"/>
</dbReference>
<feature type="region of interest" description="Disordered" evidence="6">
    <location>
        <begin position="126"/>
        <end position="146"/>
    </location>
</feature>
<evidence type="ECO:0000256" key="5">
    <source>
        <dbReference type="ARBA" id="ARBA00023295"/>
    </source>
</evidence>
<dbReference type="Pfam" id="PF00728">
    <property type="entry name" value="Glyco_hydro_20"/>
    <property type="match status" value="2"/>
</dbReference>
<organism evidence="9 10">
    <name type="scientific">Isoptericola luteus</name>
    <dbReference type="NCBI Taxonomy" id="2879484"/>
    <lineage>
        <taxon>Bacteria</taxon>
        <taxon>Bacillati</taxon>
        <taxon>Actinomycetota</taxon>
        <taxon>Actinomycetes</taxon>
        <taxon>Micrococcales</taxon>
        <taxon>Promicromonosporaceae</taxon>
        <taxon>Isoptericola</taxon>
    </lineage>
</organism>
<dbReference type="InterPro" id="IPR017853">
    <property type="entry name" value="GH"/>
</dbReference>
<evidence type="ECO:0000313" key="10">
    <source>
        <dbReference type="Proteomes" id="UP001319870"/>
    </source>
</evidence>
<evidence type="ECO:0000256" key="3">
    <source>
        <dbReference type="ARBA" id="ARBA00012663"/>
    </source>
</evidence>
<dbReference type="InterPro" id="IPR025705">
    <property type="entry name" value="Beta_hexosaminidase_sua/sub"/>
</dbReference>
<accession>A0ABS7ZD21</accession>
<feature type="domain" description="Beta-hexosaminidase bacterial type N-terminal" evidence="8">
    <location>
        <begin position="2"/>
        <end position="156"/>
    </location>
</feature>
<evidence type="ECO:0000313" key="9">
    <source>
        <dbReference type="EMBL" id="MCA5892937.1"/>
    </source>
</evidence>
<dbReference type="InterPro" id="IPR015882">
    <property type="entry name" value="HEX_bac_N"/>
</dbReference>
<protein>
    <recommendedName>
        <fullName evidence="3">beta-N-acetylhexosaminidase</fullName>
        <ecNumber evidence="3">3.2.1.52</ecNumber>
    </recommendedName>
</protein>
<name>A0ABS7ZD21_9MICO</name>
<dbReference type="Gene3D" id="3.30.379.10">
    <property type="entry name" value="Chitobiase/beta-hexosaminidase domain 2-like"/>
    <property type="match status" value="1"/>
</dbReference>
<evidence type="ECO:0000256" key="2">
    <source>
        <dbReference type="ARBA" id="ARBA00006285"/>
    </source>
</evidence>
<evidence type="ECO:0000256" key="6">
    <source>
        <dbReference type="SAM" id="MobiDB-lite"/>
    </source>
</evidence>
<comment type="catalytic activity">
    <reaction evidence="1">
        <text>Hydrolysis of terminal non-reducing N-acetyl-D-hexosamine residues in N-acetyl-beta-D-hexosaminides.</text>
        <dbReference type="EC" id="3.2.1.52"/>
    </reaction>
</comment>
<keyword evidence="4" id="KW-0378">Hydrolase</keyword>
<feature type="domain" description="Glycoside hydrolase family 20 catalytic" evidence="7">
    <location>
        <begin position="159"/>
        <end position="328"/>
    </location>
</feature>
<keyword evidence="5" id="KW-0326">Glycosidase</keyword>
<gene>
    <name evidence="9" type="ORF">LEP48_06155</name>
</gene>
<evidence type="ECO:0000256" key="1">
    <source>
        <dbReference type="ARBA" id="ARBA00001231"/>
    </source>
</evidence>
<dbReference type="EMBL" id="JAIXCQ010000003">
    <property type="protein sequence ID" value="MCA5892937.1"/>
    <property type="molecule type" value="Genomic_DNA"/>
</dbReference>
<comment type="caution">
    <text evidence="9">The sequence shown here is derived from an EMBL/GenBank/DDBJ whole genome shotgun (WGS) entry which is preliminary data.</text>
</comment>
<evidence type="ECO:0000259" key="7">
    <source>
        <dbReference type="Pfam" id="PF00728"/>
    </source>
</evidence>
<dbReference type="CDD" id="cd06568">
    <property type="entry name" value="GH20_SpHex_like"/>
    <property type="match status" value="1"/>
</dbReference>
<sequence length="510" mass="55432">MIPWPTVVEAPEGVQVDLPAVRVVAPDDELAALAAEQLSAVGLVVAYGSQDADVAVNADGAVNTDGTDGSAVVFALRIDEAAGPAGSDNAERYTLRVAAGGIEALAPERVGLLHAVRTLRQLVPVSETGAETGDEPGDAAGAPGPRTVPAVVVHDAPRYRWRGLSFDVVRHWFDRDDIRAVVDLVAAFKLRVLHLHLTDDQGWRIEIPSRPELEKASDNQVGGGTAGFLTVDDYRELQAYAAARFVTIVPEFDMPGHINAATHVYGALTKDGVATDAYDGIEVGFSRLWFDNPATEPFLRDVIGDLARMTDGEWVHVGGDEVHTMEYDEFARFVELAGRIVREHGKTPVFWQEGARGPVEPGTLLQYWEPKGEEFDRFVAAARAGARFIMSPGNHAYLDMKYTPEHALGLAWAGHVELRDSYDWEPTEVISGLPAGAVEGVEGAVWTETLSTRDELFSMLLPRLGAVAEVAWTAPSGKDWESFRARVSAQAPAWRTRGWAFHQTPQVDWS</sequence>
<dbReference type="PRINTS" id="PR00738">
    <property type="entry name" value="GLHYDRLASE20"/>
</dbReference>
<dbReference type="PANTHER" id="PTHR22600">
    <property type="entry name" value="BETA-HEXOSAMINIDASE"/>
    <property type="match status" value="1"/>
</dbReference>
<dbReference type="EC" id="3.2.1.52" evidence="3"/>
<proteinExistence type="inferred from homology"/>
<evidence type="ECO:0000259" key="8">
    <source>
        <dbReference type="Pfam" id="PF02838"/>
    </source>
</evidence>
<evidence type="ECO:0000256" key="4">
    <source>
        <dbReference type="ARBA" id="ARBA00022801"/>
    </source>
</evidence>
<comment type="similarity">
    <text evidence="2">Belongs to the glycosyl hydrolase 20 family.</text>
</comment>
<dbReference type="InterPro" id="IPR029018">
    <property type="entry name" value="Hex-like_dom2"/>
</dbReference>
<dbReference type="SUPFAM" id="SSF51445">
    <property type="entry name" value="(Trans)glycosidases"/>
    <property type="match status" value="1"/>
</dbReference>